<evidence type="ECO:0000256" key="6">
    <source>
        <dbReference type="SAM" id="Phobius"/>
    </source>
</evidence>
<accession>A0A369TBB6</accession>
<dbReference type="RefSeq" id="WP_114583831.1">
    <property type="nucleotide sequence ID" value="NZ_QPMH01000034.1"/>
</dbReference>
<dbReference type="GO" id="GO:0055085">
    <property type="term" value="P:transmembrane transport"/>
    <property type="evidence" value="ECO:0007669"/>
    <property type="project" value="InterPro"/>
</dbReference>
<evidence type="ECO:0000256" key="1">
    <source>
        <dbReference type="ARBA" id="ARBA00004141"/>
    </source>
</evidence>
<keyword evidence="3 6" id="KW-1133">Transmembrane helix</keyword>
<evidence type="ECO:0000313" key="8">
    <source>
        <dbReference type="EMBL" id="RDD60226.1"/>
    </source>
</evidence>
<name>A0A369TBB6_9PROT</name>
<dbReference type="Pfam" id="PF00916">
    <property type="entry name" value="Sulfate_transp"/>
    <property type="match status" value="1"/>
</dbReference>
<dbReference type="InterPro" id="IPR011547">
    <property type="entry name" value="SLC26A/SulP_dom"/>
</dbReference>
<dbReference type="GO" id="GO:0016020">
    <property type="term" value="C:membrane"/>
    <property type="evidence" value="ECO:0007669"/>
    <property type="project" value="UniProtKB-SubCell"/>
</dbReference>
<keyword evidence="4 6" id="KW-0472">Membrane</keyword>
<dbReference type="Proteomes" id="UP000253941">
    <property type="component" value="Unassembled WGS sequence"/>
</dbReference>
<dbReference type="AlphaFoldDB" id="A0A369TBB6"/>
<dbReference type="PROSITE" id="PS50801">
    <property type="entry name" value="STAS"/>
    <property type="match status" value="1"/>
</dbReference>
<feature type="transmembrane region" description="Helical" evidence="6">
    <location>
        <begin position="343"/>
        <end position="373"/>
    </location>
</feature>
<feature type="transmembrane region" description="Helical" evidence="6">
    <location>
        <begin position="108"/>
        <end position="127"/>
    </location>
</feature>
<comment type="caution">
    <text evidence="8">The sequence shown here is derived from an EMBL/GenBank/DDBJ whole genome shotgun (WGS) entry which is preliminary data.</text>
</comment>
<sequence>MARRAKEVRPDQPGWAIFLPKLVTCLKEGYGAGDLRRDTLAGLSVAIVALPLAMALAIASGTTPDRGLVTAVVAGFMISAFGGSRFQIGGPTGAFVVVVYSVIERHGVDGLILATAMAGILLTIFAFARLGTVIKFIPYPVVTGFTAGIALIIFSSQISELFGLGLTDVPGDFLAKWEAYAGAAAHWQPAAVAVSGATLAAILLARRYRPRWPAFLIAVALGTGITLGFDLPVETIGSRFGELPRMLPAPAMPEVTLARLVDLFPDALTIAFLAGIESLLSAVIADGLTGGRHRSNGELLGQGLANLTSAAFGGLPATGAIARTVTNIKSGGRTPVAGILHAVFLLVFMLLLAEVLVYVPLASLAAVLVIVAWNMSEIQHFARLLRAPRGDAMVLLVTFGLTVLADLTLAIEVGIVLAALLFMRRMSEVTEVEVGQEIMQRDVADAPGHPELPRHIQEELPAGVEVFQINGPFFFGVATRLQHVLDSLRKPPRVFIVRMRHVPMVDASGAHALGEFIDRCRKHGTEVLLTAVQPQPRRALLRMGFNRRRMVPNIDAALARAKDILAEGESGEVQASAGSSGPATSAHRHQKAAGPQG</sequence>
<reference evidence="8 9" key="1">
    <citation type="submission" date="2018-07" db="EMBL/GenBank/DDBJ databases">
        <title>Venubactetium sediminum gen. nov., sp. nov., isolated from a marine solar saltern.</title>
        <authorList>
            <person name="Wang S."/>
        </authorList>
    </citation>
    <scope>NUCLEOTIDE SEQUENCE [LARGE SCALE GENOMIC DNA]</scope>
    <source>
        <strain evidence="8 9">WD2A32</strain>
    </source>
</reference>
<proteinExistence type="predicted"/>
<feature type="transmembrane region" description="Helical" evidence="6">
    <location>
        <begin position="40"/>
        <end position="60"/>
    </location>
</feature>
<comment type="subcellular location">
    <subcellularLocation>
        <location evidence="1">Membrane</location>
        <topology evidence="1">Multi-pass membrane protein</topology>
    </subcellularLocation>
</comment>
<feature type="transmembrane region" description="Helical" evidence="6">
    <location>
        <begin position="179"/>
        <end position="205"/>
    </location>
</feature>
<evidence type="ECO:0000256" key="4">
    <source>
        <dbReference type="ARBA" id="ARBA00023136"/>
    </source>
</evidence>
<feature type="transmembrane region" description="Helical" evidence="6">
    <location>
        <begin position="67"/>
        <end position="88"/>
    </location>
</feature>
<dbReference type="Gene3D" id="3.30.750.24">
    <property type="entry name" value="STAS domain"/>
    <property type="match status" value="1"/>
</dbReference>
<evidence type="ECO:0000313" key="9">
    <source>
        <dbReference type="Proteomes" id="UP000253941"/>
    </source>
</evidence>
<protein>
    <submittedName>
        <fullName evidence="8">STAS domain-containing protein</fullName>
    </submittedName>
</protein>
<feature type="transmembrane region" description="Helical" evidence="6">
    <location>
        <begin position="139"/>
        <end position="159"/>
    </location>
</feature>
<dbReference type="CDD" id="cd07042">
    <property type="entry name" value="STAS_SulP_like_sulfate_transporter"/>
    <property type="match status" value="1"/>
</dbReference>
<feature type="transmembrane region" description="Helical" evidence="6">
    <location>
        <begin position="212"/>
        <end position="229"/>
    </location>
</feature>
<dbReference type="SUPFAM" id="SSF52091">
    <property type="entry name" value="SpoIIaa-like"/>
    <property type="match status" value="1"/>
</dbReference>
<feature type="region of interest" description="Disordered" evidence="5">
    <location>
        <begin position="569"/>
        <end position="597"/>
    </location>
</feature>
<evidence type="ECO:0000256" key="5">
    <source>
        <dbReference type="SAM" id="MobiDB-lite"/>
    </source>
</evidence>
<organism evidence="8 9">
    <name type="scientific">Ferruginivarius sediminum</name>
    <dbReference type="NCBI Taxonomy" id="2661937"/>
    <lineage>
        <taxon>Bacteria</taxon>
        <taxon>Pseudomonadati</taxon>
        <taxon>Pseudomonadota</taxon>
        <taxon>Alphaproteobacteria</taxon>
        <taxon>Rhodospirillales</taxon>
        <taxon>Rhodospirillaceae</taxon>
        <taxon>Ferruginivarius</taxon>
    </lineage>
</organism>
<gene>
    <name evidence="8" type="ORF">DRB17_19125</name>
</gene>
<evidence type="ECO:0000256" key="2">
    <source>
        <dbReference type="ARBA" id="ARBA00022692"/>
    </source>
</evidence>
<dbReference type="EMBL" id="QPMH01000034">
    <property type="protein sequence ID" value="RDD60226.1"/>
    <property type="molecule type" value="Genomic_DNA"/>
</dbReference>
<feature type="transmembrane region" description="Helical" evidence="6">
    <location>
        <begin position="267"/>
        <end position="285"/>
    </location>
</feature>
<dbReference type="PANTHER" id="PTHR11814">
    <property type="entry name" value="SULFATE TRANSPORTER"/>
    <property type="match status" value="1"/>
</dbReference>
<evidence type="ECO:0000259" key="7">
    <source>
        <dbReference type="PROSITE" id="PS50801"/>
    </source>
</evidence>
<feature type="domain" description="STAS" evidence="7">
    <location>
        <begin position="454"/>
        <end position="565"/>
    </location>
</feature>
<keyword evidence="9" id="KW-1185">Reference proteome</keyword>
<feature type="transmembrane region" description="Helical" evidence="6">
    <location>
        <begin position="393"/>
        <end position="422"/>
    </location>
</feature>
<dbReference type="Pfam" id="PF01740">
    <property type="entry name" value="STAS"/>
    <property type="match status" value="1"/>
</dbReference>
<dbReference type="InterPro" id="IPR002645">
    <property type="entry name" value="STAS_dom"/>
</dbReference>
<keyword evidence="2 6" id="KW-0812">Transmembrane</keyword>
<dbReference type="InterPro" id="IPR036513">
    <property type="entry name" value="STAS_dom_sf"/>
</dbReference>
<evidence type="ECO:0000256" key="3">
    <source>
        <dbReference type="ARBA" id="ARBA00022989"/>
    </source>
</evidence>
<feature type="compositionally biased region" description="Low complexity" evidence="5">
    <location>
        <begin position="575"/>
        <end position="585"/>
    </location>
</feature>
<dbReference type="InterPro" id="IPR001902">
    <property type="entry name" value="SLC26A/SulP_fam"/>
</dbReference>